<evidence type="ECO:0000313" key="7">
    <source>
        <dbReference type="Proteomes" id="UP000265692"/>
    </source>
</evidence>
<dbReference type="Pfam" id="PF02049">
    <property type="entry name" value="FliE"/>
    <property type="match status" value="1"/>
</dbReference>
<dbReference type="GO" id="GO:0009425">
    <property type="term" value="C:bacterial-type flagellum basal body"/>
    <property type="evidence" value="ECO:0007669"/>
    <property type="project" value="UniProtKB-SubCell"/>
</dbReference>
<dbReference type="GO" id="GO:0071973">
    <property type="term" value="P:bacterial-type flagellum-dependent cell motility"/>
    <property type="evidence" value="ECO:0007669"/>
    <property type="project" value="InterPro"/>
</dbReference>
<reference evidence="6 7" key="1">
    <citation type="submission" date="2018-08" db="EMBL/GenBank/DDBJ databases">
        <title>Lysinibacillus sp. YLB-03 draft genome sequence.</title>
        <authorList>
            <person name="Yu L."/>
        </authorList>
    </citation>
    <scope>NUCLEOTIDE SEQUENCE [LARGE SCALE GENOMIC DNA]</scope>
    <source>
        <strain evidence="6 7">YLB-03</strain>
    </source>
</reference>
<dbReference type="PRINTS" id="PR01006">
    <property type="entry name" value="FLGHOOKFLIE"/>
</dbReference>
<evidence type="ECO:0000256" key="4">
    <source>
        <dbReference type="HAMAP-Rule" id="MF_00724"/>
    </source>
</evidence>
<dbReference type="RefSeq" id="WP_118874662.1">
    <property type="nucleotide sequence ID" value="NZ_QWEI01000001.1"/>
</dbReference>
<dbReference type="NCBIfam" id="TIGR00205">
    <property type="entry name" value="fliE"/>
    <property type="match status" value="1"/>
</dbReference>
<evidence type="ECO:0000256" key="2">
    <source>
        <dbReference type="ARBA" id="ARBA00009272"/>
    </source>
</evidence>
<protein>
    <recommendedName>
        <fullName evidence="4 5">Flagellar hook-basal body complex protein FliE</fullName>
    </recommendedName>
</protein>
<keyword evidence="3 4" id="KW-0975">Bacterial flagellum</keyword>
<comment type="caution">
    <text evidence="6">The sequence shown here is derived from an EMBL/GenBank/DDBJ whole genome shotgun (WGS) entry which is preliminary data.</text>
</comment>
<keyword evidence="7" id="KW-1185">Reference proteome</keyword>
<organism evidence="6 7">
    <name type="scientific">Ureibacillus yapensis</name>
    <dbReference type="NCBI Taxonomy" id="2304605"/>
    <lineage>
        <taxon>Bacteria</taxon>
        <taxon>Bacillati</taxon>
        <taxon>Bacillota</taxon>
        <taxon>Bacilli</taxon>
        <taxon>Bacillales</taxon>
        <taxon>Caryophanaceae</taxon>
        <taxon>Ureibacillus</taxon>
    </lineage>
</organism>
<gene>
    <name evidence="4 6" type="primary">fliE</name>
    <name evidence="6" type="ORF">D1B33_02025</name>
</gene>
<dbReference type="HAMAP" id="MF_00724">
    <property type="entry name" value="FliE"/>
    <property type="match status" value="1"/>
</dbReference>
<keyword evidence="6" id="KW-0282">Flagellum</keyword>
<name>A0A396SDE2_9BACL</name>
<dbReference type="InterPro" id="IPR001624">
    <property type="entry name" value="FliE"/>
</dbReference>
<comment type="similarity">
    <text evidence="2 4">Belongs to the FliE family.</text>
</comment>
<dbReference type="AlphaFoldDB" id="A0A396SDE2"/>
<dbReference type="Proteomes" id="UP000265692">
    <property type="component" value="Unassembled WGS sequence"/>
</dbReference>
<keyword evidence="6" id="KW-0966">Cell projection</keyword>
<dbReference type="EMBL" id="QWEI01000001">
    <property type="protein sequence ID" value="RHW39650.1"/>
    <property type="molecule type" value="Genomic_DNA"/>
</dbReference>
<dbReference type="PANTHER" id="PTHR34653:SF1">
    <property type="entry name" value="FLAGELLAR HOOK-BASAL BODY COMPLEX PROTEIN FLIE"/>
    <property type="match status" value="1"/>
</dbReference>
<dbReference type="GO" id="GO:0005198">
    <property type="term" value="F:structural molecule activity"/>
    <property type="evidence" value="ECO:0007669"/>
    <property type="project" value="UniProtKB-UniRule"/>
</dbReference>
<accession>A0A396SDE2</accession>
<evidence type="ECO:0000256" key="3">
    <source>
        <dbReference type="ARBA" id="ARBA00023143"/>
    </source>
</evidence>
<dbReference type="GO" id="GO:0003774">
    <property type="term" value="F:cytoskeletal motor activity"/>
    <property type="evidence" value="ECO:0007669"/>
    <property type="project" value="InterPro"/>
</dbReference>
<evidence type="ECO:0000256" key="1">
    <source>
        <dbReference type="ARBA" id="ARBA00004117"/>
    </source>
</evidence>
<dbReference type="OrthoDB" id="9812413at2"/>
<keyword evidence="6" id="KW-0969">Cilium</keyword>
<dbReference type="PANTHER" id="PTHR34653">
    <property type="match status" value="1"/>
</dbReference>
<sequence>MAINPVSLNLANAQAINDTNKIAAAPTPFEAQQSFANTLKEAIASVNHQQIQSDAMTQKLINGEDVELHEVMISAQKASVTLNATMEVRNKAIEAYQEIMRMTI</sequence>
<comment type="subcellular location">
    <subcellularLocation>
        <location evidence="1 4">Bacterial flagellum basal body</location>
    </subcellularLocation>
</comment>
<evidence type="ECO:0000256" key="5">
    <source>
        <dbReference type="NCBIfam" id="TIGR00205"/>
    </source>
</evidence>
<evidence type="ECO:0000313" key="6">
    <source>
        <dbReference type="EMBL" id="RHW39650.1"/>
    </source>
</evidence>
<proteinExistence type="inferred from homology"/>